<evidence type="ECO:0000313" key="1">
    <source>
        <dbReference type="EMBL" id="QCC44611.1"/>
    </source>
</evidence>
<organism evidence="1 3">
    <name type="scientific">Halobacterium salinarum (strain ATCC 33171 / DSM 3754 / JCM 8978 / NBRC 102687 / NCIMB 764 / 91-R6)</name>
    <dbReference type="NCBI Taxonomy" id="2597657"/>
    <lineage>
        <taxon>Archaea</taxon>
        <taxon>Methanobacteriati</taxon>
        <taxon>Methanobacteriota</taxon>
        <taxon>Stenosarchaea group</taxon>
        <taxon>Halobacteria</taxon>
        <taxon>Halobacteriales</taxon>
        <taxon>Halobacteriaceae</taxon>
        <taxon>Halobacterium</taxon>
    </lineage>
</organism>
<dbReference type="RefSeq" id="WP_136361198.1">
    <property type="nucleotide sequence ID" value="NZ_VRYN01000009.1"/>
</dbReference>
<dbReference type="EMBL" id="CP038631">
    <property type="protein sequence ID" value="QCC44611.1"/>
    <property type="molecule type" value="Genomic_DNA"/>
</dbReference>
<proteinExistence type="predicted"/>
<sequence>MSGEGVSDLEVKIVYKMASNRATGAHNRTIEHIASNWGFASHNEGRVKQLLEEMATDPEAPVEKYGGQRNAVRLTDMEDAKAFIKENGGELPWGLRD</sequence>
<evidence type="ECO:0000313" key="4">
    <source>
        <dbReference type="Proteomes" id="UP000323075"/>
    </source>
</evidence>
<reference evidence="1 3" key="1">
    <citation type="journal article" date="2019" name="Microbiol. Resour. Announc.">
        <title>The Genome Sequence of the Halobacterium salinarum Type Strain Is Closely Related to That of Laboratory Strains NRC-1 and R1.</title>
        <authorList>
            <person name="Pfeiffer F."/>
            <person name="Marchfelder A."/>
            <person name="Habermann B."/>
            <person name="Dyall-Smith M.L."/>
        </authorList>
    </citation>
    <scope>NUCLEOTIDE SEQUENCE [LARGE SCALE GENOMIC DNA]</scope>
    <source>
        <strain evidence="1">91-R6</strain>
        <strain evidence="3">ATCC 33171 / DSM 3754 / JCM 8978 / NBRC 102687 / NCIMB 764 / 91-R6</strain>
    </source>
</reference>
<dbReference type="Proteomes" id="UP000323075">
    <property type="component" value="Unassembled WGS sequence"/>
</dbReference>
<evidence type="ECO:0000313" key="3">
    <source>
        <dbReference type="Proteomes" id="UP000296216"/>
    </source>
</evidence>
<accession>A0A4D6GSV1</accession>
<dbReference type="EMBL" id="VRYN01000009">
    <property type="protein sequence ID" value="TYO74934.1"/>
    <property type="molecule type" value="Genomic_DNA"/>
</dbReference>
<dbReference type="AlphaFoldDB" id="A0A4D6GSV1"/>
<reference evidence="2 4" key="2">
    <citation type="submission" date="2019-07" db="EMBL/GenBank/DDBJ databases">
        <title>Genomic Encyclopedia of Archaeal and Bacterial Type Strains, Phase II (KMG-II): from individual species to whole genera.</title>
        <authorList>
            <person name="Goeker M."/>
        </authorList>
    </citation>
    <scope>NUCLEOTIDE SEQUENCE [LARGE SCALE GENOMIC DNA]</scope>
    <source>
        <strain evidence="2 4">DSM 3754</strain>
    </source>
</reference>
<evidence type="ECO:0000313" key="2">
    <source>
        <dbReference type="EMBL" id="TYO74934.1"/>
    </source>
</evidence>
<gene>
    <name evidence="2" type="ORF">APQ99_02176</name>
    <name evidence="1" type="ORF">HBSAL_04515</name>
</gene>
<dbReference type="GeneID" id="39854769"/>
<reference evidence="1" key="3">
    <citation type="journal article" name="MicrobiologyOpen">
        <title>Whole-genome comparison between the type strain of Halobacterium salinarum (DSM 3754(T)) and the laboratory strains R1 and NRC-1.</title>
        <authorList>
            <person name="Pfeiffer F."/>
            <person name="Losensky G."/>
            <person name="Marchfelder A."/>
            <person name="Habermann B."/>
            <person name="Dyall-Smith M."/>
        </authorList>
    </citation>
    <scope>NUCLEOTIDE SEQUENCE</scope>
    <source>
        <strain evidence="1">91-R6</strain>
    </source>
</reference>
<dbReference type="Proteomes" id="UP000296216">
    <property type="component" value="Chromosome"/>
</dbReference>
<name>A0A4D6GSV1_HALS9</name>
<protein>
    <submittedName>
        <fullName evidence="1">Uncharacterized protein</fullName>
    </submittedName>
</protein>